<keyword evidence="12 32" id="KW-1162">Viral penetration into host cytoplasm</keyword>
<evidence type="ECO:0000256" key="13">
    <source>
        <dbReference type="ARBA" id="ARBA00022685"/>
    </source>
</evidence>
<reference evidence="36" key="1">
    <citation type="journal article" date="2019" name="Nat. Commun.">
        <title>Longitudinal HIV sequencing reveals reservoir expression leading to decay which is obscured by clonal expansion.</title>
        <authorList>
            <person name="Pinzone M.R."/>
            <person name="VanBelzen D.J."/>
            <person name="Weissman S."/>
            <person name="Bertuccio M.P."/>
            <person name="Cannon L."/>
            <person name="Venanzi-Rullo E."/>
            <person name="Migueles S."/>
            <person name="Jones R.B."/>
            <person name="Mota T."/>
            <person name="Joseph S.B."/>
            <person name="Groen K."/>
            <person name="Pasternak A.O."/>
            <person name="Hwang W.T."/>
            <person name="Sherman B."/>
            <person name="Vourekas A."/>
            <person name="Nunnari G."/>
            <person name="O'Doherty U."/>
        </authorList>
    </citation>
    <scope>NUCLEOTIDE SEQUENCE</scope>
    <source>
        <strain evidence="36">244Pt4-2014-P9H8</strain>
    </source>
</reference>
<dbReference type="GO" id="GO:0005198">
    <property type="term" value="F:structural molecule activity"/>
    <property type="evidence" value="ECO:0007669"/>
    <property type="project" value="UniProtKB-UniRule"/>
</dbReference>
<evidence type="ECO:0000256" key="4">
    <source>
        <dbReference type="ARBA" id="ARBA00004563"/>
    </source>
</evidence>
<dbReference type="GO" id="GO:0039654">
    <property type="term" value="P:fusion of virus membrane with host endosome membrane"/>
    <property type="evidence" value="ECO:0007669"/>
    <property type="project" value="UniProtKB-UniRule"/>
</dbReference>
<feature type="transmembrane region" description="Helical" evidence="33">
    <location>
        <begin position="692"/>
        <end position="719"/>
    </location>
</feature>
<keyword evidence="31 32" id="KW-1160">Virus entry into host cell</keyword>
<evidence type="ECO:0000256" key="33">
    <source>
        <dbReference type="RuleBase" id="RU363095"/>
    </source>
</evidence>
<keyword evidence="29 32" id="KW-0899">Viral immunoevasion</keyword>
<comment type="domain">
    <text evidence="32 33">The 17 amino acids long immunosuppressive region is present in many retroviral envelope proteins. Synthetic peptides derived from this relatively conserved sequence inhibit immune function in vitro and in vivo.</text>
</comment>
<evidence type="ECO:0000256" key="2">
    <source>
        <dbReference type="ARBA" id="ARBA00004433"/>
    </source>
</evidence>
<dbReference type="Gene3D" id="2.170.40.20">
    <property type="entry name" value="Human immunodeficiency virus 1, Gp160, envelope glycoprotein"/>
    <property type="match status" value="3"/>
</dbReference>
<evidence type="ECO:0000256" key="14">
    <source>
        <dbReference type="ARBA" id="ARBA00022692"/>
    </source>
</evidence>
<evidence type="ECO:0000256" key="16">
    <source>
        <dbReference type="ARBA" id="ARBA00022729"/>
    </source>
</evidence>
<dbReference type="FunFam" id="2.170.40.20:FF:000002">
    <property type="entry name" value="Envelope glycoprotein gp160"/>
    <property type="match status" value="1"/>
</dbReference>
<dbReference type="SUPFAM" id="SSF58069">
    <property type="entry name" value="Virus ectodomain"/>
    <property type="match status" value="1"/>
</dbReference>
<dbReference type="InterPro" id="IPR000328">
    <property type="entry name" value="GP41-like"/>
</dbReference>
<dbReference type="GO" id="GO:1903908">
    <property type="term" value="P:positive regulation of plasma membrane raft polarization"/>
    <property type="evidence" value="ECO:0007669"/>
    <property type="project" value="UniProtKB-UniRule"/>
</dbReference>
<evidence type="ECO:0000256" key="10">
    <source>
        <dbReference type="ARBA" id="ARBA00022570"/>
    </source>
</evidence>
<evidence type="ECO:0000256" key="26">
    <source>
        <dbReference type="ARBA" id="ARBA00023139"/>
    </source>
</evidence>
<evidence type="ECO:0000256" key="29">
    <source>
        <dbReference type="ARBA" id="ARBA00023280"/>
    </source>
</evidence>
<dbReference type="EMBL" id="MK383500">
    <property type="protein sequence ID" value="QCG79389.1"/>
    <property type="molecule type" value="Genomic_DNA"/>
</dbReference>
<comment type="function">
    <text evidence="32">Surface protein gp120: Attaches the virus to the host lymphoid cell by binding to the primary receptor CD4. This interaction induces a structural rearrangement creating a high affinity binding site for a chemokine coreceptor like CXCR4 and/or CCR5. Acts as a ligand for CD209/DC-SIGN and CLEC4M/DC-SIGNR, which are respectively found on dendritic cells (DCs), and on endothelial cells of liver sinusoids and lymph node sinuses. These interactions allow capture of viral particles at mucosal surfaces by these cells and subsequent transmission to permissive cells. HIV subverts the migration properties of dendritic cells to gain access to CD4+ T-cells in lymph nodes. Virus transmission to permissive T-cells occurs either in trans (without DCs infection, through viral capture and transmission), or in cis (following DCs productive infection, through the usual CD4-gp120 interaction), thereby inducing a robust infection. In trans infection, bound virions remain infectious over days and it is proposed that they are not degraded, but protected in non-lysosomal acidic organelles within the DCs close to the cell membrane thus contributing to the viral infectious potential during DCs' migration from the periphery to the lymphoid tissues. On arrival at lymphoid tissues, intact virions recycle back to DCs' cell surface allowing virus transmission to CD4+ T-cells.</text>
</comment>
<evidence type="ECO:0000256" key="5">
    <source>
        <dbReference type="ARBA" id="ARBA00004578"/>
    </source>
</evidence>
<comment type="PTM">
    <text evidence="32">Highly glycosylated by host. The high number of glycan on the protein is reffered to as 'glycan shield' because it contributes to hide protein sequence from adaptive immune system.</text>
</comment>
<dbReference type="InterPro" id="IPR036377">
    <property type="entry name" value="Gp120_core_sf"/>
</dbReference>
<feature type="region of interest" description="CD4-binding loop" evidence="32">
    <location>
        <begin position="377"/>
        <end position="387"/>
    </location>
</feature>
<keyword evidence="17 32" id="KW-1161">Viral attachment to host cell</keyword>
<keyword evidence="11 32" id="KW-0945">Host-virus interaction</keyword>
<keyword evidence="19 32" id="KW-1043">Host membrane</keyword>
<comment type="domain">
    <text evidence="32">Some of the most genetically diverse regions of the viral genome are present in Env. They are called variable regions 1 through 5 (V1 through V5). Coreceptor usage of gp120 is determined mainly by the primary structure of the third variable region (V3) in the outer domain of gp120. The sequence of V3 determines which coreceptor, CCR5 and/or CXCR4 (corresponding to R5/macrophage, X4/T cell and R5X4/T cell and macrophage tropism), is used to trigger the fusion potential of the Env complex, and hence which cells the virus can infect. Binding to CCR5 involves a region adjacent in addition to V3.</text>
</comment>
<feature type="lipid moiety-binding region" description="S-palmitoyl cysteine; by host" evidence="32">
    <location>
        <position position="778"/>
    </location>
</feature>
<evidence type="ECO:0000256" key="9">
    <source>
        <dbReference type="ARBA" id="ARBA00022511"/>
    </source>
</evidence>
<proteinExistence type="inferred from homology"/>
<dbReference type="FunFam" id="2.170.40.20:FF:000003">
    <property type="entry name" value="Envelope glycoprotein gp160"/>
    <property type="match status" value="1"/>
</dbReference>
<keyword evidence="20 32" id="KW-0261">Viral envelope protein</keyword>
<keyword evidence="8 32" id="KW-1170">Fusion of virus membrane with host endosomal membrane</keyword>
<feature type="region of interest" description="V5" evidence="32">
    <location>
        <begin position="475"/>
        <end position="485"/>
    </location>
</feature>
<keyword evidence="23 32" id="KW-1039">Host endosome</keyword>
<dbReference type="Gene3D" id="1.20.5.490">
    <property type="entry name" value="Single helix bin"/>
    <property type="match status" value="1"/>
</dbReference>
<comment type="similarity">
    <text evidence="32">Belongs to the HIV-1 env protein family.</text>
</comment>
<dbReference type="HAMAP" id="MF_04083">
    <property type="entry name" value="HIV_ENV"/>
    <property type="match status" value="1"/>
</dbReference>
<evidence type="ECO:0000256" key="24">
    <source>
        <dbReference type="ARBA" id="ARBA00023054"/>
    </source>
</evidence>
<dbReference type="GO" id="GO:1903911">
    <property type="term" value="P:positive regulation of receptor clustering"/>
    <property type="evidence" value="ECO:0007669"/>
    <property type="project" value="UniProtKB-UniRule"/>
</dbReference>
<evidence type="ECO:0000256" key="11">
    <source>
        <dbReference type="ARBA" id="ARBA00022581"/>
    </source>
</evidence>
<dbReference type="InterPro" id="IPR037527">
    <property type="entry name" value="Gp160"/>
</dbReference>
<dbReference type="GO" id="GO:0016020">
    <property type="term" value="C:membrane"/>
    <property type="evidence" value="ECO:0007669"/>
    <property type="project" value="UniProtKB-UniRule"/>
</dbReference>
<comment type="subcellular location">
    <molecule>Transmembrane protein gp41</molecule>
    <subcellularLocation>
        <location evidence="32">Virion membrane</location>
        <topology evidence="32">Single-pass type I membrane protein</topology>
    </subcellularLocation>
    <subcellularLocation>
        <location evidence="32">Host cell membrane</location>
        <topology evidence="32">Single-pass type I membrane protein</topology>
    </subcellularLocation>
    <subcellularLocation>
        <location evidence="32">Host endosome membrane</location>
        <topology evidence="32">Single-pass type I membrane protein</topology>
    </subcellularLocation>
    <text evidence="32">It is probably concentrated at the site of budding and incorporated into the virions possibly by contacts between the cytoplasmic tail of Env and the N-terminus of Gag.</text>
</comment>
<dbReference type="Pfam" id="PF00516">
    <property type="entry name" value="GP120"/>
    <property type="match status" value="1"/>
</dbReference>
<feature type="domain" description="Human immunodeficiency virus 1 envelope glycoprotein Gp120" evidence="34">
    <location>
        <begin position="33"/>
        <end position="525"/>
    </location>
</feature>
<feature type="region of interest" description="MPER; binding to GalCer" evidence="32">
    <location>
        <begin position="676"/>
        <end position="697"/>
    </location>
</feature>
<feature type="disulfide bond" evidence="32">
    <location>
        <begin position="232"/>
        <end position="261"/>
    </location>
</feature>
<evidence type="ECO:0000256" key="3">
    <source>
        <dbReference type="ARBA" id="ARBA00004505"/>
    </source>
</evidence>
<evidence type="ECO:0000256" key="19">
    <source>
        <dbReference type="ARBA" id="ARBA00022870"/>
    </source>
</evidence>
<evidence type="ECO:0000256" key="21">
    <source>
        <dbReference type="ARBA" id="ARBA00022890"/>
    </source>
</evidence>
<comment type="PTM">
    <text evidence="32">Palmitoylation of the transmembrane protein and of Env polyprotein (prior to its proteolytic cleavage) is essential for their association with host cell membrane lipid rafts. Palmitoylation is therefore required for envelope trafficking to classical lipid rafts, but not for viral replication.</text>
</comment>
<feature type="chain" id="PRO_5023245819" description="Transmembrane protein gp41" evidence="32">
    <location>
        <begin position="526"/>
        <end position="870"/>
    </location>
</feature>
<keyword evidence="13 32" id="KW-0165">Cleavage on pair of basic residues</keyword>
<comment type="miscellaneous">
    <text evidence="32">HIV-1 lineages are divided in three main groups, M (for Major), O (for Outlier), and N (for New, or Non-M, Non-O). The vast majority of strains found worldwide belong to the group M. Group O seems to be endemic to and largely confined to Cameroon and neighboring countries in West Central Africa, where these viruses represent a small minority of HIV-1 strains. The group N is represented by a limited number of isolates from Cameroonian persons. The group M is further subdivided in 9 clades or subtypes (A to D, F to H, J and K).</text>
</comment>
<keyword evidence="22 32" id="KW-1133">Transmembrane helix</keyword>
<dbReference type="Pfam" id="PF00517">
    <property type="entry name" value="GP41"/>
    <property type="match status" value="1"/>
</dbReference>
<dbReference type="GO" id="GO:0044175">
    <property type="term" value="C:host cell endosome membrane"/>
    <property type="evidence" value="ECO:0007669"/>
    <property type="project" value="UniProtKB-SubCell"/>
</dbReference>
<evidence type="ECO:0000256" key="7">
    <source>
        <dbReference type="ARBA" id="ARBA00022506"/>
    </source>
</evidence>
<dbReference type="GO" id="GO:0052031">
    <property type="term" value="P:symbiont-mediated perturbation of host defense response"/>
    <property type="evidence" value="ECO:0007669"/>
    <property type="project" value="UniProtKB-UniRule"/>
</dbReference>
<feature type="region of interest" description="Immunosuppression" evidence="32">
    <location>
        <begin position="588"/>
        <end position="606"/>
    </location>
</feature>
<evidence type="ECO:0000256" key="23">
    <source>
        <dbReference type="ARBA" id="ARBA00023046"/>
    </source>
</evidence>
<comment type="subunit">
    <text evidence="32">The mature envelope protein (Env) consists of a homotrimer of non-covalently associated gp120-gp41 heterodimers. The resulting complex protrudes from the virus surface as a spike. There seems to be as few as 10 spikes on the average virion. Surface protein gp120 interacts with host CD4, CCR5 and CXCR4. Gp120 also interacts with the C-type lectins CD209/DC-SIGN and CLEC4M/DC-SIGNR (collectively referred to as DC-SIGN(R)). Gp120 and gp41 interact with GalCer. Gp120 interacts with host ITGA4/ITGB7 complex; on CD4+ T-cells, this interaction results in rapid activation of integrin ITGAL/LFA-1, which facilitates efficient cell-to-cell spreading of HIV-1. Gp120 interacts with cell-associated heparan sulfate; this interaction increases virus infectivity on permissive cells and may be involved in infection of CD4- cells.</text>
</comment>
<feature type="short sequence motif" description="Di-leucine internalization motif" evidence="32">
    <location>
        <begin position="869"/>
        <end position="870"/>
    </location>
</feature>
<protein>
    <recommendedName>
        <fullName evidence="32">Envelope glycoprotein gp160</fullName>
    </recommendedName>
    <alternativeName>
        <fullName evidence="32">Env polyprotein</fullName>
    </alternativeName>
    <component>
        <recommendedName>
            <fullName evidence="32">Surface protein gp120</fullName>
            <shortName evidence="32">SU</shortName>
        </recommendedName>
        <alternativeName>
            <fullName evidence="32">Glycoprotein 120</fullName>
            <shortName evidence="32">gp120</shortName>
        </alternativeName>
    </component>
    <component>
        <recommendedName>
            <fullName evidence="32">Transmembrane protein gp41</fullName>
            <shortName evidence="32">TM</shortName>
        </recommendedName>
        <alternativeName>
            <fullName evidence="32">Glycoprotein 41</fullName>
            <shortName evidence="32">gp41</shortName>
        </alternativeName>
    </component>
</protein>
<comment type="miscellaneous">
    <text evidence="32">Inhibitors targeting HIV-1 viral envelope proteins are used as antiretroviral drugs. Attachment of virions to the cell surface via non-specific interactions and CD4 binding can be blocked by inhibitors that include cyanovirin-N, cyclotriazadisulfonamide analogs, PRO 2000, TNX 355 and PRO 542. In addition, BMS 806 can block CD4-induced conformational changes. Env interactions with the coreceptor molecules can be targeted by CCR5 antagonists including SCH-D, maraviroc (UK 427857) and aplaviroc (GW 873140), and the CXCR4 antagonist AMD 070. Fusion of viral and cellular membranes can be inhibited by peptides such as enfuvirtide and tifuvirtide (T 1249). Resistance to inhibitors associated with mutations in Env are observed. Most of the time, single mutations confer only a modest reduction in drug susceptibility. Combination of several mutations is usually required to develop a high-level drug resistance.</text>
</comment>
<keyword evidence="15 32" id="KW-0053">Apoptosis</keyword>
<dbReference type="GO" id="GO:0020002">
    <property type="term" value="C:host cell plasma membrane"/>
    <property type="evidence" value="ECO:0007669"/>
    <property type="project" value="UniProtKB-SubCell"/>
</dbReference>
<evidence type="ECO:0000256" key="12">
    <source>
        <dbReference type="ARBA" id="ARBA00022595"/>
    </source>
</evidence>
<evidence type="ECO:0000256" key="31">
    <source>
        <dbReference type="ARBA" id="ARBA00023296"/>
    </source>
</evidence>
<feature type="region of interest" description="Fusion peptide" evidence="32">
    <location>
        <begin position="526"/>
        <end position="546"/>
    </location>
</feature>
<keyword evidence="18 32" id="KW-0946">Virion</keyword>
<organism evidence="36">
    <name type="scientific">Human immunodeficiency virus type 1</name>
    <name type="common">HIV-1</name>
    <dbReference type="NCBI Taxonomy" id="11676"/>
    <lineage>
        <taxon>Viruses</taxon>
        <taxon>Riboviria</taxon>
        <taxon>Pararnavirae</taxon>
        <taxon>Artverviricota</taxon>
        <taxon>Revtraviricetes</taxon>
        <taxon>Ortervirales</taxon>
        <taxon>Retroviridae</taxon>
        <taxon>Orthoretrovirinae</taxon>
        <taxon>Lentivirus</taxon>
        <taxon>Lentivirus humimdef1</taxon>
    </lineage>
</organism>
<dbReference type="GO" id="GO:0075512">
    <property type="term" value="P:clathrin-dependent endocytosis of virus by host cell"/>
    <property type="evidence" value="ECO:0007669"/>
    <property type="project" value="UniProtKB-UniRule"/>
</dbReference>
<evidence type="ECO:0000256" key="17">
    <source>
        <dbReference type="ARBA" id="ARBA00022804"/>
    </source>
</evidence>
<dbReference type="CDD" id="cd09909">
    <property type="entry name" value="HIV-1-like_HR1-HR2"/>
    <property type="match status" value="1"/>
</dbReference>
<accession>A0A4D6TBP2</accession>
<keyword evidence="9 32" id="KW-1032">Host cell membrane</keyword>
<keyword evidence="25 32" id="KW-0472">Membrane</keyword>
<keyword evidence="28 32" id="KW-0325">Glycoprotein</keyword>
<comment type="PTM">
    <text evidence="32">Specific enzymatic cleavages in vivo yield mature proteins. Envelope glycoproteins are synthesized as a inactive precursor that is heavily N-glycosylated and processed likely by host cell furin in the Golgi to yield the mature SU and TM proteins. The cleavage site between SU and TM requires the minimal sequence [KR]-X-[KR]-R. About 2 of the 9 disulfide bonds of gp41 are reduced by P4HB/PDI, following binding to CD4 receptor.</text>
</comment>
<comment type="domain">
    <text evidence="32">The membrane proximal external region (MPER) present in gp41 is a tryptophan-rich region recognized by the antibodies 2F5, Z13, and 4E10. MPER seems to play a role in fusion.</text>
</comment>
<keyword evidence="7 32" id="KW-1168">Fusion of virus membrane with host membrane</keyword>
<comment type="function">
    <text evidence="32">Envelope glycoprotein gp160: Oligomerizes in the host endoplasmic reticulum into predominantly trimers. In a second time, gp160 transits in the host Golgi, where glycosylation is completed. The precursor is then proteolytically cleaved in the trans-Golgi and thereby activated by cellular furin or furin-like proteases to produce gp120 and gp41.</text>
</comment>
<feature type="short sequence motif" description="YXXL motif; contains endocytosis signal" evidence="32">
    <location>
        <begin position="726"/>
        <end position="729"/>
    </location>
</feature>
<feature type="disulfide bond" evidence="32">
    <location>
        <begin position="242"/>
        <end position="253"/>
    </location>
</feature>
<feature type="topological domain" description="Cytoplasmic" evidence="32">
    <location>
        <begin position="720"/>
        <end position="870"/>
    </location>
</feature>
<dbReference type="SUPFAM" id="SSF56502">
    <property type="entry name" value="gp120 core"/>
    <property type="match status" value="2"/>
</dbReference>
<feature type="coiled-coil region" evidence="32">
    <location>
        <begin position="647"/>
        <end position="681"/>
    </location>
</feature>
<sequence>MRAKEMRNSWWHLWTGGILLLGILMICSAESDLWVTVYYGVPVWKEATTTLFCASDAKSYDTEVHNVWATHACVPTDPDPRELVLTNVTENFNMWKNNMVEQMHEDIISLWDQSLKPCVKLTPLCVTLNCTNWQPNVTDNHTHVTSDNRTRIKEGEIKKCSFNATTDVRDKVQKQNALFYNLDIVQMKEEDNSSHSNSNSNYSSYRLISCNTSIITQACPKVSFEPIPIHYCTPAGFAILKCNDKKFNGTGPCTNVSTVQCTHGIKPVVSTQLLLNGSLAEKEVVLRSENFTNNAKTIIVHLNESVQINCTRPHNNTRRSISIGPGRAFFATGEVIGDIRQAHCNISMTKWNDTLKKVVKKLREQFGNNKTIAFKPPSGGDPEIVMHHFICRGEFFYCNTTKLFNSTWTWNNGTENWNGTERPENDTIILKCRIKQIVNMWQEVGKAMYAPPISGQLNCSSNITGLLLTRDGGENNSANETFRPGGGDMRDNWRSELYKYKVVKIEPLGIAPTKAKRRVVQREKRAVTFGAMFLGFLGAAGSTMGAASMTLTVQARQLLSGIVQQQNNLLRAIEAQQHLLQLTVWGIKQLQARVLAVERYLKDQQLLGIWGCSGRLICTTAVPWNTSWSNKNLSQIWENMTWMQWEREIDNYTEVIYNLLEKSQNQQEKNEQELLELDKWASLWSWFDLSHWLWYIRLFIMIVGGLIGLRIVFAVLSIVNRVRQGYSPLSLQTLLPIQRGPDRPEGIEGEGGERDRGGSTRLVHGFLPLIWDDLRSLCLFSYHRLRDLLLIVTRIVELLGHRGWEALKYWWNLLQYWSKELKNSAVSLLNSTAIAVAEGTDRIIEIVLIVCRAIRRIPARIRQGLERALL</sequence>
<evidence type="ECO:0000259" key="35">
    <source>
        <dbReference type="Pfam" id="PF00517"/>
    </source>
</evidence>
<feature type="site" description="Cleavage; by host furin" evidence="32">
    <location>
        <begin position="525"/>
        <end position="526"/>
    </location>
</feature>
<dbReference type="GO" id="GO:0019082">
    <property type="term" value="P:viral protein processing"/>
    <property type="evidence" value="ECO:0007669"/>
    <property type="project" value="UniProtKB-UniRule"/>
</dbReference>
<evidence type="ECO:0000256" key="22">
    <source>
        <dbReference type="ARBA" id="ARBA00022989"/>
    </source>
</evidence>
<keyword evidence="30 32" id="KW-0449">Lipoprotein</keyword>
<evidence type="ECO:0000256" key="15">
    <source>
        <dbReference type="ARBA" id="ARBA00022703"/>
    </source>
</evidence>
<feature type="disulfide bond" evidence="32">
    <location>
        <begin position="53"/>
        <end position="73"/>
    </location>
</feature>
<name>A0A4D6TBP2_HV1</name>
<gene>
    <name evidence="32 36" type="primary">env</name>
</gene>
<evidence type="ECO:0000256" key="27">
    <source>
        <dbReference type="ARBA" id="ARBA00023157"/>
    </source>
</evidence>
<evidence type="ECO:0000256" key="30">
    <source>
        <dbReference type="ARBA" id="ARBA00023288"/>
    </source>
</evidence>
<dbReference type="GO" id="GO:0055036">
    <property type="term" value="C:virion membrane"/>
    <property type="evidence" value="ECO:0007669"/>
    <property type="project" value="UniProtKB-SubCell"/>
</dbReference>
<dbReference type="FunFam" id="1.10.287.210:FF:000001">
    <property type="entry name" value="Envelope glycoprotein gp160"/>
    <property type="match status" value="1"/>
</dbReference>
<dbReference type="Gene3D" id="1.10.287.210">
    <property type="match status" value="1"/>
</dbReference>
<dbReference type="GO" id="GO:0019031">
    <property type="term" value="C:viral envelope"/>
    <property type="evidence" value="ECO:0007669"/>
    <property type="project" value="UniProtKB-KW"/>
</dbReference>
<comment type="subcellular location">
    <subcellularLocation>
        <location evidence="3">Host cell membrane</location>
        <topology evidence="3">Peripheral membrane protein</topology>
    </subcellularLocation>
    <subcellularLocation>
        <location evidence="1">Host cell membrane</location>
        <topology evidence="1">Single-pass type I membrane protein</topology>
    </subcellularLocation>
    <subcellularLocation>
        <location evidence="2">Host endosome membrane</location>
        <topology evidence="2">Peripheral membrane protein</topology>
    </subcellularLocation>
    <subcellularLocation>
        <location evidence="5">Host endosome membrane</location>
        <topology evidence="5">Single-pass type I membrane protein</topology>
    </subcellularLocation>
    <subcellularLocation>
        <location evidence="6">Virion membrane</location>
        <topology evidence="6">Peripheral membrane protein</topology>
    </subcellularLocation>
    <subcellularLocation>
        <location evidence="4">Virion membrane</location>
        <topology evidence="4">Single-pass type I membrane protein</topology>
    </subcellularLocation>
</comment>
<evidence type="ECO:0000256" key="25">
    <source>
        <dbReference type="ARBA" id="ARBA00023136"/>
    </source>
</evidence>
<evidence type="ECO:0000256" key="6">
    <source>
        <dbReference type="ARBA" id="ARBA00004650"/>
    </source>
</evidence>
<evidence type="ECO:0000259" key="34">
    <source>
        <dbReference type="Pfam" id="PF00516"/>
    </source>
</evidence>
<keyword evidence="14 32" id="KW-0812">Transmembrane</keyword>
<evidence type="ECO:0000256" key="28">
    <source>
        <dbReference type="ARBA" id="ARBA00023180"/>
    </source>
</evidence>
<keyword evidence="26 32" id="KW-0564">Palmitate</keyword>
<feature type="domain" description="Retroviral envelope protein GP41-like" evidence="35">
    <location>
        <begin position="544"/>
        <end position="733"/>
    </location>
</feature>
<evidence type="ECO:0000313" key="36">
    <source>
        <dbReference type="EMBL" id="QCG79389.1"/>
    </source>
</evidence>
<keyword evidence="16 32" id="KW-0732">Signal</keyword>
<keyword evidence="27 32" id="KW-1015">Disulfide bond</keyword>
<keyword evidence="24 32" id="KW-0175">Coiled coil</keyword>
<keyword evidence="10 32" id="KW-1165">Clathrin-mediated endocytosis of virus by host</keyword>
<organismHost>
    <name type="scientific">Homo sapiens</name>
    <name type="common">Human</name>
    <dbReference type="NCBI Taxonomy" id="9606"/>
</organismHost>
<feature type="disulfide bond" evidence="32">
    <location>
        <begin position="612"/>
        <end position="618"/>
    </location>
</feature>
<evidence type="ECO:0000256" key="20">
    <source>
        <dbReference type="ARBA" id="ARBA00022879"/>
    </source>
</evidence>
<feature type="lipid moiety-binding region" description="S-palmitoyl cysteine; by host" evidence="32">
    <location>
        <position position="851"/>
    </location>
</feature>
<dbReference type="InterPro" id="IPR000777">
    <property type="entry name" value="HIV1_Gp120"/>
</dbReference>
<evidence type="ECO:0000256" key="18">
    <source>
        <dbReference type="ARBA" id="ARBA00022844"/>
    </source>
</evidence>
<comment type="caution">
    <text evidence="32">Lacks conserved residue(s) required for the propagation of feature annotation.</text>
</comment>
<comment type="subcellular location">
    <molecule>Surface protein gp120</molecule>
    <subcellularLocation>
        <location evidence="32">Virion membrane</location>
        <topology evidence="32">Peripheral membrane protein</topology>
    </subcellularLocation>
    <subcellularLocation>
        <location evidence="32">Host cell membrane</location>
        <topology evidence="32">Peripheral membrane protein</topology>
    </subcellularLocation>
    <subcellularLocation>
        <location evidence="32">Host endosome membrane</location>
        <topology evidence="32">Single-pass type I membrane protein</topology>
    </subcellularLocation>
    <text evidence="32">The surface protein is not anchored to the viral envelope, but associates with the extravirion surface through its binding to TM. It is probably concentrated at the site of budding and incorporated into the virions possibly by contacts between the cytoplasmic tail of Env and the N-terminus of Gag.</text>
</comment>
<dbReference type="GO" id="GO:0019064">
    <property type="term" value="P:fusion of virus membrane with host plasma membrane"/>
    <property type="evidence" value="ECO:0007669"/>
    <property type="project" value="UniProtKB-UniRule"/>
</dbReference>
<evidence type="ECO:0000256" key="32">
    <source>
        <dbReference type="HAMAP-Rule" id="MF_04083"/>
    </source>
</evidence>
<evidence type="ECO:0000256" key="1">
    <source>
        <dbReference type="ARBA" id="ARBA00004402"/>
    </source>
</evidence>
<dbReference type="GO" id="GO:0019062">
    <property type="term" value="P:virion attachment to host cell"/>
    <property type="evidence" value="ECO:0007669"/>
    <property type="project" value="UniProtKB-UniRule"/>
</dbReference>
<comment type="domain">
    <text evidence="32">The YXXL motif is involved in determining the exact site of viral release at the surface of infected mononuclear cells and promotes endocytosis. YXXL and di-leucine endocytosis motifs interact directly or indirectly with the clathrin adapter complexes, opperate independently, and their activities are not additive.</text>
</comment>
<keyword evidence="21 32" id="KW-1164">Virus endocytosis by host</keyword>
<comment type="function">
    <text evidence="32">Transmembrane protein gp41: Acts as a class I viral fusion protein. Under the current model, the protein has at least 3 conformational states: pre-fusion native state, pre-hairpin intermediate state, and post-fusion hairpin state. During fusion of viral and target intracellular membranes, the coiled coil regions (heptad repeats) assume a trimer-of-hairpins structure, positioning the fusion peptide in close proximity to the C-terminal region of the ectodomain. The formation of this structure appears to drive apposition and subsequent fusion of viral and target cell membranes. Complete fusion occurs in host cell endosomes and is dynamin-dependent, however some lipid transfer might occur at the plasma membrane. The virus undergoes clathrin-dependent internalization long before endosomal fusion, thus minimizing the surface exposure of conserved viral epitopes during fusion and reducing the efficacy of inhibitors targeting these epitopes. Membranes fusion leads to delivery of the nucleocapsid into the cytoplasm.</text>
</comment>
<evidence type="ECO:0000256" key="8">
    <source>
        <dbReference type="ARBA" id="ARBA00022510"/>
    </source>
</evidence>
<feature type="chain" id="PRO_5023245820" description="Envelope glycoprotein gp160" evidence="32">
    <location>
        <begin position="32"/>
        <end position="870"/>
    </location>
</feature>
<comment type="domain">
    <text evidence="32">The CD4-binding region is targeted by the antibody b12.</text>
</comment>